<dbReference type="Pfam" id="PF06323">
    <property type="entry name" value="Phage_antiter_Q"/>
    <property type="match status" value="1"/>
</dbReference>
<dbReference type="Proteomes" id="UP001500604">
    <property type="component" value="Unassembled WGS sequence"/>
</dbReference>
<evidence type="ECO:0000313" key="1">
    <source>
        <dbReference type="EMBL" id="GAA4652066.1"/>
    </source>
</evidence>
<sequence>MLDLRRLNVRDAICAAYGVQMKSKPLDLQESTYQSTKGTKPISNSLIADGIEAGKVIAAVESLPKHLRAWAVWAYAPRVPEWELPAQGVFFQWFADDVAIRLLEMEKVPRAGTADRIRSVSAWAALNWRDEKVSGKRPYSEAVIQKACGIQRQNWKRDYLCWYEWACGLCRGLDSEALAPVSAVLTAEKAKARAEYLAGRAGEYNYCAIAV</sequence>
<evidence type="ECO:0000313" key="2">
    <source>
        <dbReference type="Proteomes" id="UP001500604"/>
    </source>
</evidence>
<comment type="caution">
    <text evidence="1">The sequence shown here is derived from an EMBL/GenBank/DDBJ whole genome shotgun (WGS) entry which is preliminary data.</text>
</comment>
<accession>A0ABP8V8K9</accession>
<proteinExistence type="predicted"/>
<organism evidence="1 2">
    <name type="scientific">Kistimonas scapharcae</name>
    <dbReference type="NCBI Taxonomy" id="1036133"/>
    <lineage>
        <taxon>Bacteria</taxon>
        <taxon>Pseudomonadati</taxon>
        <taxon>Pseudomonadota</taxon>
        <taxon>Gammaproteobacteria</taxon>
        <taxon>Oceanospirillales</taxon>
        <taxon>Endozoicomonadaceae</taxon>
        <taxon>Kistimonas</taxon>
    </lineage>
</organism>
<gene>
    <name evidence="1" type="ORF">GCM10023116_43500</name>
</gene>
<keyword evidence="2" id="KW-1185">Reference proteome</keyword>
<name>A0ABP8V8K9_9GAMM</name>
<dbReference type="InterPro" id="IPR010455">
    <property type="entry name" value="Phage_82_GpQ"/>
</dbReference>
<protein>
    <submittedName>
        <fullName evidence="1">Uncharacterized protein</fullName>
    </submittedName>
</protein>
<dbReference type="EMBL" id="BAABFL010000468">
    <property type="protein sequence ID" value="GAA4652066.1"/>
    <property type="molecule type" value="Genomic_DNA"/>
</dbReference>
<reference evidence="2" key="1">
    <citation type="journal article" date="2019" name="Int. J. Syst. Evol. Microbiol.">
        <title>The Global Catalogue of Microorganisms (GCM) 10K type strain sequencing project: providing services to taxonomists for standard genome sequencing and annotation.</title>
        <authorList>
            <consortium name="The Broad Institute Genomics Platform"/>
            <consortium name="The Broad Institute Genome Sequencing Center for Infectious Disease"/>
            <person name="Wu L."/>
            <person name="Ma J."/>
        </authorList>
    </citation>
    <scope>NUCLEOTIDE SEQUENCE [LARGE SCALE GENOMIC DNA]</scope>
    <source>
        <strain evidence="2">JCM 17805</strain>
    </source>
</reference>
<dbReference type="RefSeq" id="WP_345198561.1">
    <property type="nucleotide sequence ID" value="NZ_BAABFL010000468.1"/>
</dbReference>